<dbReference type="RefSeq" id="WP_136065334.1">
    <property type="nucleotide sequence ID" value="NZ_CAAHFH010000003.1"/>
</dbReference>
<reference evidence="1 2" key="1">
    <citation type="submission" date="2019-04" db="EMBL/GenBank/DDBJ databases">
        <authorList>
            <person name="Van Vliet M D."/>
        </authorList>
    </citation>
    <scope>NUCLEOTIDE SEQUENCE [LARGE SCALE GENOMIC DNA]</scope>
    <source>
        <strain evidence="1 2">F21</strain>
    </source>
</reference>
<name>A0A6C2USF3_9BACT</name>
<organism evidence="1 2">
    <name type="scientific">Pontiella sulfatireligans</name>
    <dbReference type="NCBI Taxonomy" id="2750658"/>
    <lineage>
        <taxon>Bacteria</taxon>
        <taxon>Pseudomonadati</taxon>
        <taxon>Kiritimatiellota</taxon>
        <taxon>Kiritimatiellia</taxon>
        <taxon>Kiritimatiellales</taxon>
        <taxon>Pontiellaceae</taxon>
        <taxon>Pontiella</taxon>
    </lineage>
</organism>
<protein>
    <submittedName>
        <fullName evidence="1">Uncharacterized protein</fullName>
    </submittedName>
</protein>
<keyword evidence="2" id="KW-1185">Reference proteome</keyword>
<proteinExistence type="predicted"/>
<evidence type="ECO:0000313" key="1">
    <source>
        <dbReference type="EMBL" id="VGO23188.1"/>
    </source>
</evidence>
<dbReference type="EMBL" id="CAAHFH010000003">
    <property type="protein sequence ID" value="VGO23188.1"/>
    <property type="molecule type" value="Genomic_DNA"/>
</dbReference>
<dbReference type="Proteomes" id="UP000346198">
    <property type="component" value="Unassembled WGS sequence"/>
</dbReference>
<sequence>MKNKSKPTMKTFVSTESLEPSAEYISLQVVAPSLNRKKPLRLQVNWIRSSRRFANGNGIAWVRKNQPDAEATIRDEVEAIERLLL</sequence>
<gene>
    <name evidence="1" type="ORF">SCARR_05293</name>
</gene>
<evidence type="ECO:0000313" key="2">
    <source>
        <dbReference type="Proteomes" id="UP000346198"/>
    </source>
</evidence>
<accession>A0A6C2USF3</accession>
<dbReference type="AlphaFoldDB" id="A0A6C2USF3"/>